<keyword evidence="13 14" id="KW-0464">Manganese</keyword>
<dbReference type="NCBIfam" id="NF000595">
    <property type="entry name" value="PRK00015.1-3"/>
    <property type="match status" value="1"/>
</dbReference>
<organism evidence="18 19">
    <name type="scientific">Candidatus Cryptobacteroides gallistercoris</name>
    <dbReference type="NCBI Taxonomy" id="2840765"/>
    <lineage>
        <taxon>Bacteria</taxon>
        <taxon>Pseudomonadati</taxon>
        <taxon>Bacteroidota</taxon>
        <taxon>Bacteroidia</taxon>
        <taxon>Bacteroidales</taxon>
        <taxon>Candidatus Cryptobacteroides</taxon>
    </lineage>
</organism>
<dbReference type="PANTHER" id="PTHR10954:SF18">
    <property type="entry name" value="RIBONUCLEASE HII"/>
    <property type="match status" value="1"/>
</dbReference>
<dbReference type="Gene3D" id="3.30.420.10">
    <property type="entry name" value="Ribonuclease H-like superfamily/Ribonuclease H"/>
    <property type="match status" value="1"/>
</dbReference>
<keyword evidence="12 14" id="KW-0378">Hydrolase</keyword>
<evidence type="ECO:0000256" key="3">
    <source>
        <dbReference type="ARBA" id="ARBA00004065"/>
    </source>
</evidence>
<dbReference type="GO" id="GO:0032299">
    <property type="term" value="C:ribonuclease H2 complex"/>
    <property type="evidence" value="ECO:0007669"/>
    <property type="project" value="TreeGrafter"/>
</dbReference>
<dbReference type="InterPro" id="IPR022898">
    <property type="entry name" value="RNase_HII"/>
</dbReference>
<dbReference type="HAMAP" id="MF_00052_B">
    <property type="entry name" value="RNase_HII_B"/>
    <property type="match status" value="1"/>
</dbReference>
<evidence type="ECO:0000256" key="1">
    <source>
        <dbReference type="ARBA" id="ARBA00000077"/>
    </source>
</evidence>
<feature type="binding site" evidence="14 15">
    <location>
        <position position="22"/>
    </location>
    <ligand>
        <name>a divalent metal cation</name>
        <dbReference type="ChEBI" id="CHEBI:60240"/>
    </ligand>
</feature>
<evidence type="ECO:0000256" key="8">
    <source>
        <dbReference type="ARBA" id="ARBA00022490"/>
    </source>
</evidence>
<dbReference type="Proteomes" id="UP000771749">
    <property type="component" value="Unassembled WGS sequence"/>
</dbReference>
<keyword evidence="10 14" id="KW-0479">Metal-binding</keyword>
<evidence type="ECO:0000256" key="13">
    <source>
        <dbReference type="ARBA" id="ARBA00023211"/>
    </source>
</evidence>
<dbReference type="EC" id="3.1.26.4" evidence="6 14"/>
<evidence type="ECO:0000256" key="4">
    <source>
        <dbReference type="ARBA" id="ARBA00004496"/>
    </source>
</evidence>
<evidence type="ECO:0000256" key="11">
    <source>
        <dbReference type="ARBA" id="ARBA00022759"/>
    </source>
</evidence>
<evidence type="ECO:0000256" key="6">
    <source>
        <dbReference type="ARBA" id="ARBA00012180"/>
    </source>
</evidence>
<comment type="similarity">
    <text evidence="5 14 16">Belongs to the RNase HII family.</text>
</comment>
<dbReference type="GO" id="GO:0030145">
    <property type="term" value="F:manganese ion binding"/>
    <property type="evidence" value="ECO:0007669"/>
    <property type="project" value="UniProtKB-UniRule"/>
</dbReference>
<dbReference type="Pfam" id="PF01351">
    <property type="entry name" value="RNase_HII"/>
    <property type="match status" value="2"/>
</dbReference>
<reference evidence="18" key="2">
    <citation type="journal article" date="2021" name="PeerJ">
        <title>Extensive microbial diversity within the chicken gut microbiome revealed by metagenomics and culture.</title>
        <authorList>
            <person name="Gilroy R."/>
            <person name="Ravi A."/>
            <person name="Getino M."/>
            <person name="Pursley I."/>
            <person name="Horton D.L."/>
            <person name="Alikhan N.F."/>
            <person name="Baker D."/>
            <person name="Gharbi K."/>
            <person name="Hall N."/>
            <person name="Watson M."/>
            <person name="Adriaenssens E.M."/>
            <person name="Foster-Nyarko E."/>
            <person name="Jarju S."/>
            <person name="Secka A."/>
            <person name="Antonio M."/>
            <person name="Oren A."/>
            <person name="Chaudhuri R.R."/>
            <person name="La Ragione R."/>
            <person name="Hildebrand F."/>
            <person name="Pallen M.J."/>
        </authorList>
    </citation>
    <scope>NUCLEOTIDE SEQUENCE</scope>
    <source>
        <strain evidence="18">F1-3629</strain>
    </source>
</reference>
<keyword evidence="9 14" id="KW-0540">Nuclease</keyword>
<keyword evidence="8 14" id="KW-0963">Cytoplasm</keyword>
<feature type="binding site" evidence="14 15">
    <location>
        <position position="114"/>
    </location>
    <ligand>
        <name>a divalent metal cation</name>
        <dbReference type="ChEBI" id="CHEBI:60240"/>
    </ligand>
</feature>
<comment type="caution">
    <text evidence="18">The sequence shown here is derived from an EMBL/GenBank/DDBJ whole genome shotgun (WGS) entry which is preliminary data.</text>
</comment>
<dbReference type="GO" id="GO:0003723">
    <property type="term" value="F:RNA binding"/>
    <property type="evidence" value="ECO:0007669"/>
    <property type="project" value="UniProtKB-UniRule"/>
</dbReference>
<accession>A0A940IG25</accession>
<dbReference type="GO" id="GO:0004523">
    <property type="term" value="F:RNA-DNA hybrid ribonuclease activity"/>
    <property type="evidence" value="ECO:0007669"/>
    <property type="project" value="UniProtKB-UniRule"/>
</dbReference>
<evidence type="ECO:0000256" key="7">
    <source>
        <dbReference type="ARBA" id="ARBA00019179"/>
    </source>
</evidence>
<dbReference type="SUPFAM" id="SSF53098">
    <property type="entry name" value="Ribonuclease H-like"/>
    <property type="match status" value="1"/>
</dbReference>
<reference evidence="18" key="1">
    <citation type="submission" date="2020-10" db="EMBL/GenBank/DDBJ databases">
        <authorList>
            <person name="Gilroy R."/>
        </authorList>
    </citation>
    <scope>NUCLEOTIDE SEQUENCE</scope>
    <source>
        <strain evidence="18">F1-3629</strain>
    </source>
</reference>
<dbReference type="PANTHER" id="PTHR10954">
    <property type="entry name" value="RIBONUCLEASE H2 SUBUNIT A"/>
    <property type="match status" value="1"/>
</dbReference>
<evidence type="ECO:0000256" key="10">
    <source>
        <dbReference type="ARBA" id="ARBA00022723"/>
    </source>
</evidence>
<dbReference type="InterPro" id="IPR001352">
    <property type="entry name" value="RNase_HII/HIII"/>
</dbReference>
<dbReference type="InterPro" id="IPR024567">
    <property type="entry name" value="RNase_HII/HIII_dom"/>
</dbReference>
<feature type="binding site" evidence="14 15">
    <location>
        <position position="23"/>
    </location>
    <ligand>
        <name>a divalent metal cation</name>
        <dbReference type="ChEBI" id="CHEBI:60240"/>
    </ligand>
</feature>
<gene>
    <name evidence="14" type="primary">rnhB</name>
    <name evidence="18" type="ORF">IAC07_02485</name>
</gene>
<keyword evidence="11 14" id="KW-0255">Endonuclease</keyword>
<dbReference type="InterPro" id="IPR012337">
    <property type="entry name" value="RNaseH-like_sf"/>
</dbReference>
<dbReference type="InterPro" id="IPR036397">
    <property type="entry name" value="RNaseH_sf"/>
</dbReference>
<proteinExistence type="inferred from homology"/>
<evidence type="ECO:0000256" key="16">
    <source>
        <dbReference type="RuleBase" id="RU003515"/>
    </source>
</evidence>
<dbReference type="GO" id="GO:0006298">
    <property type="term" value="P:mismatch repair"/>
    <property type="evidence" value="ECO:0007669"/>
    <property type="project" value="TreeGrafter"/>
</dbReference>
<dbReference type="AlphaFoldDB" id="A0A940IG25"/>
<comment type="subcellular location">
    <subcellularLocation>
        <location evidence="4 14">Cytoplasm</location>
    </subcellularLocation>
</comment>
<evidence type="ECO:0000256" key="12">
    <source>
        <dbReference type="ARBA" id="ARBA00022801"/>
    </source>
</evidence>
<dbReference type="CDD" id="cd07182">
    <property type="entry name" value="RNase_HII_bacteria_HII_like"/>
    <property type="match status" value="1"/>
</dbReference>
<comment type="catalytic activity">
    <reaction evidence="1 14 15 16">
        <text>Endonucleolytic cleavage to 5'-phosphomonoester.</text>
        <dbReference type="EC" id="3.1.26.4"/>
    </reaction>
</comment>
<dbReference type="GO" id="GO:0005737">
    <property type="term" value="C:cytoplasm"/>
    <property type="evidence" value="ECO:0007669"/>
    <property type="project" value="UniProtKB-SubCell"/>
</dbReference>
<dbReference type="PROSITE" id="PS51975">
    <property type="entry name" value="RNASE_H_2"/>
    <property type="match status" value="1"/>
</dbReference>
<evidence type="ECO:0000259" key="17">
    <source>
        <dbReference type="PROSITE" id="PS51975"/>
    </source>
</evidence>
<evidence type="ECO:0000256" key="9">
    <source>
        <dbReference type="ARBA" id="ARBA00022722"/>
    </source>
</evidence>
<evidence type="ECO:0000256" key="5">
    <source>
        <dbReference type="ARBA" id="ARBA00007383"/>
    </source>
</evidence>
<dbReference type="EMBL" id="JADIMJ010000040">
    <property type="protein sequence ID" value="MBO8453577.1"/>
    <property type="molecule type" value="Genomic_DNA"/>
</dbReference>
<evidence type="ECO:0000256" key="2">
    <source>
        <dbReference type="ARBA" id="ARBA00001946"/>
    </source>
</evidence>
<evidence type="ECO:0000256" key="14">
    <source>
        <dbReference type="HAMAP-Rule" id="MF_00052"/>
    </source>
</evidence>
<evidence type="ECO:0000313" key="18">
    <source>
        <dbReference type="EMBL" id="MBO8453577.1"/>
    </source>
</evidence>
<comment type="cofactor">
    <cofactor evidence="14 15">
        <name>Mn(2+)</name>
        <dbReference type="ChEBI" id="CHEBI:29035"/>
    </cofactor>
    <cofactor evidence="14 15">
        <name>Mg(2+)</name>
        <dbReference type="ChEBI" id="CHEBI:18420"/>
    </cofactor>
    <text evidence="14 15">Manganese or magnesium. Binds 1 divalent metal ion per monomer in the absence of substrate. May bind a second metal ion after substrate binding.</text>
</comment>
<feature type="domain" description="RNase H type-2" evidence="17">
    <location>
        <begin position="16"/>
        <end position="246"/>
    </location>
</feature>
<comment type="cofactor">
    <cofactor evidence="2">
        <name>Mg(2+)</name>
        <dbReference type="ChEBI" id="CHEBI:18420"/>
    </cofactor>
</comment>
<sequence>MNSSERKLELCLNPDTLEAGCDEAGRGPLAGPVFAAAVILPPGFRHPLLDDSKKMSARDREIVREVITEAAVSYAVEAVSAEEIDRINILNASIAGMWRAVYNLSVRPQAISVDGNRFRRYSLVPEAGELSPASLLDMDKARETDGKSPWSSTEGKHTTAGRAEDIPFSCIIKGDGKYMNIAAASVLAKTSRDRYMKRLAEEYPEYGWDRNMGYPTREHIEAIRRYGLTPHHRKSFRIRELEPALF</sequence>
<protein>
    <recommendedName>
        <fullName evidence="7 14">Ribonuclease HII</fullName>
        <shortName evidence="14">RNase HII</shortName>
        <ecNumber evidence="6 14">3.1.26.4</ecNumber>
    </recommendedName>
</protein>
<evidence type="ECO:0000256" key="15">
    <source>
        <dbReference type="PROSITE-ProRule" id="PRU01319"/>
    </source>
</evidence>
<name>A0A940IG25_9BACT</name>
<dbReference type="GO" id="GO:0043137">
    <property type="term" value="P:DNA replication, removal of RNA primer"/>
    <property type="evidence" value="ECO:0007669"/>
    <property type="project" value="TreeGrafter"/>
</dbReference>
<comment type="function">
    <text evidence="3 14 16">Endonuclease that specifically degrades the RNA of RNA-DNA hybrids.</text>
</comment>
<evidence type="ECO:0000313" key="19">
    <source>
        <dbReference type="Proteomes" id="UP000771749"/>
    </source>
</evidence>